<dbReference type="AlphaFoldDB" id="A0A8H4FFX3"/>
<name>A0A8H4FFX3_COLGL</name>
<evidence type="ECO:0000259" key="2">
    <source>
        <dbReference type="Pfam" id="PF15508"/>
    </source>
</evidence>
<dbReference type="EC" id="3.5.1.23" evidence="1"/>
<dbReference type="Pfam" id="PF15508">
    <property type="entry name" value="NAAA-beta"/>
    <property type="match status" value="1"/>
</dbReference>
<dbReference type="PANTHER" id="PTHR28583">
    <property type="entry name" value="ACID AMIDASE"/>
    <property type="match status" value="1"/>
</dbReference>
<evidence type="ECO:0000313" key="4">
    <source>
        <dbReference type="Proteomes" id="UP000613401"/>
    </source>
</evidence>
<dbReference type="RefSeq" id="XP_045260072.1">
    <property type="nucleotide sequence ID" value="XM_045410117.1"/>
</dbReference>
<comment type="caution">
    <text evidence="3">The sequence shown here is derived from an EMBL/GenBank/DDBJ whole genome shotgun (WGS) entry which is preliminary data.</text>
</comment>
<gene>
    <name evidence="3" type="ORF">GCG54_00010186</name>
</gene>
<proteinExistence type="predicted"/>
<dbReference type="EMBL" id="WVTB01000071">
    <property type="protein sequence ID" value="KAF3800913.1"/>
    <property type="molecule type" value="Genomic_DNA"/>
</dbReference>
<sequence>STLHNLRPTSTQPPIHITHASFNMPSTDTVPIYRIDLALPPEQRYVQIAKDFAEQLRAIAPLYDLVLAQILVYPPIIRLAKFLVRLCLRRVHNDDENREIRSIAETAGVDLHLVVALNTFLDCLLGCTSGTVPVCDDDAPEDAPSHLMHFRTLDWGMPELADVLVQLDFVDSKSQQPDTALARSITYAGFVGTLTGVRPGLSLSLNHRPLLNTKTKSSIFHQVLVLLGRRPSISSMLRQVLLPPKSIDVKSAKDADTSSLVAFANDFVKNPSPSCYLIFSTPQEAVVIQKDYIGGNIKHTYDFIAQANHDTNHTLCCGASEFHHKALELEDKASIPEDSLWLSGSAERQNFVHDNWKAHSKRLGATASTGVADTAEEQSGNGSCVALAKSLRPNPRSRGVTKSVLKRWMMSEPVFNDFTHFATAMDPLSGDVVFLKKGELNIPSL</sequence>
<evidence type="ECO:0000256" key="1">
    <source>
        <dbReference type="ARBA" id="ARBA00011891"/>
    </source>
</evidence>
<dbReference type="InterPro" id="IPR029130">
    <property type="entry name" value="Acid_ceramidase_N"/>
</dbReference>
<dbReference type="Proteomes" id="UP000613401">
    <property type="component" value="Unassembled WGS sequence"/>
</dbReference>
<evidence type="ECO:0000313" key="3">
    <source>
        <dbReference type="EMBL" id="KAF3800913.1"/>
    </source>
</evidence>
<dbReference type="GO" id="GO:0017040">
    <property type="term" value="F:N-acylsphingosine amidohydrolase activity"/>
    <property type="evidence" value="ECO:0007669"/>
    <property type="project" value="UniProtKB-EC"/>
</dbReference>
<organism evidence="3 4">
    <name type="scientific">Colletotrichum gloeosporioides</name>
    <name type="common">Anthracnose fungus</name>
    <name type="synonym">Glomerella cingulata</name>
    <dbReference type="NCBI Taxonomy" id="474922"/>
    <lineage>
        <taxon>Eukaryota</taxon>
        <taxon>Fungi</taxon>
        <taxon>Dikarya</taxon>
        <taxon>Ascomycota</taxon>
        <taxon>Pezizomycotina</taxon>
        <taxon>Sordariomycetes</taxon>
        <taxon>Hypocreomycetidae</taxon>
        <taxon>Glomerellales</taxon>
        <taxon>Glomerellaceae</taxon>
        <taxon>Colletotrichum</taxon>
        <taxon>Colletotrichum gloeosporioides species complex</taxon>
    </lineage>
</organism>
<reference evidence="3" key="1">
    <citation type="journal article" date="2020" name="Phytopathology">
        <title>Genome sequence and comparative analysis of Colletotrichum gloeosporioides isolated from Liriodendron leaves.</title>
        <authorList>
            <person name="Fu F.F."/>
            <person name="Hao Z."/>
            <person name="Wang P."/>
            <person name="Lu Y."/>
            <person name="Xue L.J."/>
            <person name="Wei G."/>
            <person name="Tian Y."/>
            <person name="Baishi H."/>
            <person name="Xu H."/>
            <person name="Shi J."/>
            <person name="Cheng T."/>
            <person name="Wang G."/>
            <person name="Yi Y."/>
            <person name="Chen J."/>
        </authorList>
    </citation>
    <scope>NUCLEOTIDE SEQUENCE</scope>
    <source>
        <strain evidence="3">Lc1</strain>
    </source>
</reference>
<feature type="non-terminal residue" evidence="3">
    <location>
        <position position="1"/>
    </location>
</feature>
<dbReference type="PANTHER" id="PTHR28583:SF1">
    <property type="entry name" value="ACID CERAMIDASE"/>
    <property type="match status" value="1"/>
</dbReference>
<protein>
    <recommendedName>
        <fullName evidence="1">ceramidase</fullName>
        <ecNumber evidence="1">3.5.1.23</ecNumber>
    </recommendedName>
</protein>
<reference evidence="3" key="2">
    <citation type="submission" date="2020-03" db="EMBL/GenBank/DDBJ databases">
        <authorList>
            <person name="Fu F.-F."/>
            <person name="Chen J."/>
        </authorList>
    </citation>
    <scope>NUCLEOTIDE SEQUENCE</scope>
    <source>
        <strain evidence="3">Lc1</strain>
    </source>
</reference>
<feature type="domain" description="Acid ceramidase N-terminal" evidence="2">
    <location>
        <begin position="29"/>
        <end position="90"/>
    </location>
</feature>
<dbReference type="GeneID" id="69017318"/>
<accession>A0A8H4FFX3</accession>
<keyword evidence="4" id="KW-1185">Reference proteome</keyword>